<keyword evidence="2" id="KW-1185">Reference proteome</keyword>
<reference evidence="1 2" key="1">
    <citation type="submission" date="2021-06" db="EMBL/GenBank/DDBJ databases">
        <authorList>
            <person name="Palmer J.M."/>
        </authorList>
    </citation>
    <scope>NUCLEOTIDE SEQUENCE [LARGE SCALE GENOMIC DNA]</scope>
    <source>
        <strain evidence="1 2">AS_MEX2019</strain>
        <tissue evidence="1">Muscle</tissue>
    </source>
</reference>
<proteinExistence type="predicted"/>
<gene>
    <name evidence="1" type="ORF">AMECASPLE_001180</name>
</gene>
<comment type="caution">
    <text evidence="1">The sequence shown here is derived from an EMBL/GenBank/DDBJ whole genome shotgun (WGS) entry which is preliminary data.</text>
</comment>
<accession>A0ABV0YWX8</accession>
<dbReference type="Proteomes" id="UP001469553">
    <property type="component" value="Unassembled WGS sequence"/>
</dbReference>
<protein>
    <submittedName>
        <fullName evidence="1">Uncharacterized protein</fullName>
    </submittedName>
</protein>
<name>A0ABV0YWX8_9TELE</name>
<dbReference type="EMBL" id="JAHRIP010047062">
    <property type="protein sequence ID" value="MEQ2298052.1"/>
    <property type="molecule type" value="Genomic_DNA"/>
</dbReference>
<organism evidence="1 2">
    <name type="scientific">Ameca splendens</name>
    <dbReference type="NCBI Taxonomy" id="208324"/>
    <lineage>
        <taxon>Eukaryota</taxon>
        <taxon>Metazoa</taxon>
        <taxon>Chordata</taxon>
        <taxon>Craniata</taxon>
        <taxon>Vertebrata</taxon>
        <taxon>Euteleostomi</taxon>
        <taxon>Actinopterygii</taxon>
        <taxon>Neopterygii</taxon>
        <taxon>Teleostei</taxon>
        <taxon>Neoteleostei</taxon>
        <taxon>Acanthomorphata</taxon>
        <taxon>Ovalentaria</taxon>
        <taxon>Atherinomorphae</taxon>
        <taxon>Cyprinodontiformes</taxon>
        <taxon>Goodeidae</taxon>
        <taxon>Ameca</taxon>
    </lineage>
</organism>
<sequence>MAGHPSTQKAQFMVQLWQLTPGSEEAKHHDVTITISDCYDARFSISSVGFTAGCNWTTSGKVHHCSMFSPFADHGSHCGAIESQSLRCGFVSRHRLIVNNFVLLSASEFL</sequence>
<evidence type="ECO:0000313" key="2">
    <source>
        <dbReference type="Proteomes" id="UP001469553"/>
    </source>
</evidence>
<evidence type="ECO:0000313" key="1">
    <source>
        <dbReference type="EMBL" id="MEQ2298052.1"/>
    </source>
</evidence>